<evidence type="ECO:0000256" key="1">
    <source>
        <dbReference type="ARBA" id="ARBA00007227"/>
    </source>
</evidence>
<dbReference type="SMR" id="A0A0H3M6K1"/>
<evidence type="ECO:0000313" key="3">
    <source>
        <dbReference type="EMBL" id="CAL72524.1"/>
    </source>
</evidence>
<gene>
    <name evidence="3" type="ordered locus">BCG_2536c</name>
</gene>
<dbReference type="Gene3D" id="1.10.10.2910">
    <property type="match status" value="1"/>
</dbReference>
<dbReference type="KEGG" id="mbb:BCG_2536c"/>
<dbReference type="Gene3D" id="1.10.260.40">
    <property type="entry name" value="lambda repressor-like DNA-binding domains"/>
    <property type="match status" value="1"/>
</dbReference>
<proteinExistence type="inferred from homology"/>
<organism evidence="3 4">
    <name type="scientific">Mycobacterium bovis (strain BCG / Pasteur 1173P2)</name>
    <dbReference type="NCBI Taxonomy" id="410289"/>
    <lineage>
        <taxon>Bacteria</taxon>
        <taxon>Bacillati</taxon>
        <taxon>Actinomycetota</taxon>
        <taxon>Actinomycetes</taxon>
        <taxon>Mycobacteriales</taxon>
        <taxon>Mycobacteriaceae</taxon>
        <taxon>Mycobacterium</taxon>
        <taxon>Mycobacterium tuberculosis complex</taxon>
    </lineage>
</organism>
<dbReference type="GO" id="GO:0003677">
    <property type="term" value="F:DNA binding"/>
    <property type="evidence" value="ECO:0007669"/>
    <property type="project" value="InterPro"/>
</dbReference>
<dbReference type="RefSeq" id="WP_003412926.1">
    <property type="nucleotide sequence ID" value="NC_008769.1"/>
</dbReference>
<protein>
    <recommendedName>
        <fullName evidence="2">HTH cro/C1-type domain-containing protein</fullName>
    </recommendedName>
</protein>
<dbReference type="CDD" id="cd00093">
    <property type="entry name" value="HTH_XRE"/>
    <property type="match status" value="1"/>
</dbReference>
<dbReference type="PROSITE" id="PS50943">
    <property type="entry name" value="HTH_CROC1"/>
    <property type="match status" value="1"/>
</dbReference>
<sequence length="415" mass="45799">MGIGHPMWVGWCIIIAMRSIPASVESSVLRWARESCGLTEVAAARKLGLPDDRVAAWEVGEVVPTIAQLRKAAEVYKRSLAVFFLSEPPEGFDTLRDFRRLDGAASGQWTPGLHEEFRRAHTQRDFALELADAEDREIPGAWRLPLSGDEADADIAARIRKALIEVSPLPIPVASVDPYEHLNAWVSAIETSGVLVLATRGGKVAIDEMRGMCLYFDELPVIVLNGSDHPRPRLFSLLHEFVHVVLHTEGLCDVIADAHPSTQDRSLEARCNAIAAAVLMPADVVRARPEVIVRSETPSSWDYESLRPVAAHFGVSAEAFLRRLSTLGIVPVEVYRQRRAEFIAAHEDEAERARSAGGGNWYRNTVRDLGKGYVRAVTDAHRRRVIDSNTAAIYLDAKVSQIPKLAESAELRSVV</sequence>
<dbReference type="InterPro" id="IPR010982">
    <property type="entry name" value="Lambda_DNA-bd_dom_sf"/>
</dbReference>
<reference evidence="3 4" key="1">
    <citation type="journal article" date="2007" name="Proc. Natl. Acad. Sci. U.S.A.">
        <title>Genome plasticity of BCG and impact on vaccine efficacy.</title>
        <authorList>
            <person name="Brosch R."/>
            <person name="Gordon S.V."/>
            <person name="Garnier T."/>
            <person name="Eiglmeier K."/>
            <person name="Frigui W."/>
            <person name="Valenti P."/>
            <person name="Dos Santos S."/>
            <person name="Duthoy S."/>
            <person name="Lacroix C."/>
            <person name="Garcia-Pelayo C."/>
            <person name="Inwald J.K."/>
            <person name="Golby P."/>
            <person name="Garcia J.N."/>
            <person name="Hewinson R.G."/>
            <person name="Behr M.A."/>
            <person name="Quail M.A."/>
            <person name="Churcher C."/>
            <person name="Barrell B.G."/>
            <person name="Parkhill J."/>
            <person name="Cole S.T."/>
        </authorList>
    </citation>
    <scope>NUCLEOTIDE SEQUENCE [LARGE SCALE GENOMIC DNA]</scope>
    <source>
        <strain evidence="4">BCG / Pasteur 1173P2</strain>
    </source>
</reference>
<dbReference type="Pfam" id="PF01381">
    <property type="entry name" value="HTH_3"/>
    <property type="match status" value="1"/>
</dbReference>
<dbReference type="InterPro" id="IPR010359">
    <property type="entry name" value="IrrE_HExxH"/>
</dbReference>
<dbReference type="AlphaFoldDB" id="A0A0H3M6K1"/>
<feature type="domain" description="HTH cro/C1-type" evidence="2">
    <location>
        <begin position="29"/>
        <end position="83"/>
    </location>
</feature>
<dbReference type="EMBL" id="AM408590">
    <property type="protein sequence ID" value="CAL72524.1"/>
    <property type="molecule type" value="Genomic_DNA"/>
</dbReference>
<dbReference type="PANTHER" id="PTHR43236:SF2">
    <property type="entry name" value="BLL0069 PROTEIN"/>
    <property type="match status" value="1"/>
</dbReference>
<evidence type="ECO:0000259" key="2">
    <source>
        <dbReference type="PROSITE" id="PS50943"/>
    </source>
</evidence>
<dbReference type="SMART" id="SM00530">
    <property type="entry name" value="HTH_XRE"/>
    <property type="match status" value="1"/>
</dbReference>
<accession>A0A0H3M6K1</accession>
<dbReference type="InterPro" id="IPR052345">
    <property type="entry name" value="Rad_response_metalloprotease"/>
</dbReference>
<dbReference type="PANTHER" id="PTHR43236">
    <property type="entry name" value="ANTITOXIN HIGA1"/>
    <property type="match status" value="1"/>
</dbReference>
<dbReference type="Proteomes" id="UP000001472">
    <property type="component" value="Chromosome"/>
</dbReference>
<name>A0A0H3M6K1_MYCBP</name>
<dbReference type="Pfam" id="PF06114">
    <property type="entry name" value="Peptidase_M78"/>
    <property type="match status" value="1"/>
</dbReference>
<dbReference type="InterPro" id="IPR001387">
    <property type="entry name" value="Cro/C1-type_HTH"/>
</dbReference>
<evidence type="ECO:0000313" key="4">
    <source>
        <dbReference type="Proteomes" id="UP000001472"/>
    </source>
</evidence>
<comment type="similarity">
    <text evidence="1">Belongs to the short-chain fatty acyl-CoA assimilation regulator (ScfR) family.</text>
</comment>
<dbReference type="SUPFAM" id="SSF47413">
    <property type="entry name" value="lambda repressor-like DNA-binding domains"/>
    <property type="match status" value="1"/>
</dbReference>
<dbReference type="HOGENOM" id="CLU_057454_1_0_11"/>